<dbReference type="NCBIfam" id="TIGR02429">
    <property type="entry name" value="pcaI_scoA_fam"/>
    <property type="match status" value="1"/>
</dbReference>
<dbReference type="AlphaFoldDB" id="A0A7H9BSZ6"/>
<dbReference type="Gene3D" id="3.40.1080.10">
    <property type="entry name" value="Glutaconate Coenzyme A-transferase"/>
    <property type="match status" value="1"/>
</dbReference>
<dbReference type="Pfam" id="PF01144">
    <property type="entry name" value="CoA_trans"/>
    <property type="match status" value="1"/>
</dbReference>
<reference evidence="2 3" key="1">
    <citation type="submission" date="2020-07" db="EMBL/GenBank/DDBJ databases">
        <title>The complete genome of Paracoccus pantotrophus ACCC 10489.</title>
        <authorList>
            <person name="Si Y."/>
        </authorList>
    </citation>
    <scope>NUCLEOTIDE SEQUENCE [LARGE SCALE GENOMIC DNA]</scope>
    <source>
        <strain evidence="2 3">ACCC10489</strain>
    </source>
</reference>
<dbReference type="SMART" id="SM00882">
    <property type="entry name" value="CoA_trans"/>
    <property type="match status" value="1"/>
</dbReference>
<organism evidence="2 3">
    <name type="scientific">Paracoccus pantotrophus</name>
    <name type="common">Thiosphaera pantotropha</name>
    <dbReference type="NCBI Taxonomy" id="82367"/>
    <lineage>
        <taxon>Bacteria</taxon>
        <taxon>Pseudomonadati</taxon>
        <taxon>Pseudomonadota</taxon>
        <taxon>Alphaproteobacteria</taxon>
        <taxon>Rhodobacterales</taxon>
        <taxon>Paracoccaceae</taxon>
        <taxon>Paracoccus</taxon>
    </lineage>
</organism>
<dbReference type="Proteomes" id="UP000509322">
    <property type="component" value="Chromosome 1"/>
</dbReference>
<evidence type="ECO:0000313" key="2">
    <source>
        <dbReference type="EMBL" id="QLH14173.1"/>
    </source>
</evidence>
<sequence length="227" mass="23364">MKGALTPAAAAELVPDGASIMIGSFMGVGTPERMIDALVARNVRGLTVIANDTAMPGRGIGKLISAGAVSALVTSHIGLNPETQAQMIDGSISVELVPQGTLVERIRAGGMGLGGALTPTGLGTEVENGKQVIEVDGARFLVERPLRADFALLAAWQADYVGNLSYLLTAHNFNPMMALAGATVIAEPNAIVPVGVIPPDAVKTPGVLVDHLLVRANAGGQTWMQRN</sequence>
<gene>
    <name evidence="2" type="ORF">HYQ43_01390</name>
</gene>
<dbReference type="SUPFAM" id="SSF100950">
    <property type="entry name" value="NagB/RpiA/CoA transferase-like"/>
    <property type="match status" value="1"/>
</dbReference>
<dbReference type="EMBL" id="CP058689">
    <property type="protein sequence ID" value="QLH14173.1"/>
    <property type="molecule type" value="Genomic_DNA"/>
</dbReference>
<dbReference type="PANTHER" id="PTHR13707">
    <property type="entry name" value="KETOACID-COENZYME A TRANSFERASE"/>
    <property type="match status" value="1"/>
</dbReference>
<name>A0A7H9BSZ6_PARPN</name>
<evidence type="ECO:0000256" key="1">
    <source>
        <dbReference type="ARBA" id="ARBA00022679"/>
    </source>
</evidence>
<protein>
    <submittedName>
        <fullName evidence="2">3-oxoacid CoA-transferase subunit A</fullName>
    </submittedName>
</protein>
<proteinExistence type="predicted"/>
<dbReference type="RefSeq" id="WP_179921605.1">
    <property type="nucleotide sequence ID" value="NZ_CP058689.1"/>
</dbReference>
<evidence type="ECO:0000313" key="3">
    <source>
        <dbReference type="Proteomes" id="UP000509322"/>
    </source>
</evidence>
<accession>A0A7H9BSZ6</accession>
<keyword evidence="1 2" id="KW-0808">Transferase</keyword>
<dbReference type="GO" id="GO:0008410">
    <property type="term" value="F:CoA-transferase activity"/>
    <property type="evidence" value="ECO:0007669"/>
    <property type="project" value="InterPro"/>
</dbReference>
<dbReference type="InterPro" id="IPR012792">
    <property type="entry name" value="3-oxoacid_CoA-transf_A"/>
</dbReference>
<dbReference type="PANTHER" id="PTHR13707:SF60">
    <property type="entry name" value="ACETATE COA-TRANSFERASE SUBUNIT ALPHA"/>
    <property type="match status" value="1"/>
</dbReference>
<dbReference type="InterPro" id="IPR004165">
    <property type="entry name" value="CoA_trans_fam_I"/>
</dbReference>
<dbReference type="InterPro" id="IPR037171">
    <property type="entry name" value="NagB/RpiA_transferase-like"/>
</dbReference>